<feature type="domain" description="VWFA" evidence="8">
    <location>
        <begin position="197"/>
        <end position="368"/>
    </location>
</feature>
<dbReference type="Pfam" id="PF23560">
    <property type="entry name" value="GBD_Hemicentin"/>
    <property type="match status" value="1"/>
</dbReference>
<dbReference type="Pfam" id="PF25106">
    <property type="entry name" value="VWA_4"/>
    <property type="match status" value="1"/>
</dbReference>
<dbReference type="InterPro" id="IPR052577">
    <property type="entry name" value="VWA7"/>
</dbReference>
<evidence type="ECO:0000256" key="4">
    <source>
        <dbReference type="ARBA" id="ARBA00023157"/>
    </source>
</evidence>
<comment type="subcellular location">
    <subcellularLocation>
        <location evidence="1">Secreted</location>
    </subcellularLocation>
</comment>
<evidence type="ECO:0000256" key="1">
    <source>
        <dbReference type="ARBA" id="ARBA00004613"/>
    </source>
</evidence>
<dbReference type="InterPro" id="IPR056475">
    <property type="entry name" value="GBD_Hemicentin/VWA7"/>
</dbReference>
<dbReference type="Gene3D" id="2.10.70.10">
    <property type="entry name" value="Complement Module, domain 1"/>
    <property type="match status" value="1"/>
</dbReference>
<evidence type="ECO:0000256" key="6">
    <source>
        <dbReference type="PROSITE-ProRule" id="PRU00302"/>
    </source>
</evidence>
<organism evidence="11 12">
    <name type="scientific">Clavelina lepadiformis</name>
    <name type="common">Light-bulb sea squirt</name>
    <name type="synonym">Ascidia lepadiformis</name>
    <dbReference type="NCBI Taxonomy" id="159417"/>
    <lineage>
        <taxon>Eukaryota</taxon>
        <taxon>Metazoa</taxon>
        <taxon>Chordata</taxon>
        <taxon>Tunicata</taxon>
        <taxon>Ascidiacea</taxon>
        <taxon>Aplousobranchia</taxon>
        <taxon>Clavelinidae</taxon>
        <taxon>Clavelina</taxon>
    </lineage>
</organism>
<evidence type="ECO:0000256" key="5">
    <source>
        <dbReference type="ARBA" id="ARBA00023180"/>
    </source>
</evidence>
<dbReference type="SMART" id="SM00216">
    <property type="entry name" value="VWD"/>
    <property type="match status" value="1"/>
</dbReference>
<keyword evidence="2" id="KW-0964">Secreted</keyword>
<dbReference type="InterPro" id="IPR036465">
    <property type="entry name" value="vWFA_dom_sf"/>
</dbReference>
<dbReference type="SMART" id="SM00832">
    <property type="entry name" value="C8"/>
    <property type="match status" value="1"/>
</dbReference>
<dbReference type="SUPFAM" id="SSF57535">
    <property type="entry name" value="Complement control module/SCR domain"/>
    <property type="match status" value="1"/>
</dbReference>
<dbReference type="InterPro" id="IPR002035">
    <property type="entry name" value="VWF_A"/>
</dbReference>
<gene>
    <name evidence="11" type="ORF">CVLEPA_LOCUS15037</name>
</gene>
<dbReference type="SMART" id="SM00032">
    <property type="entry name" value="CCP"/>
    <property type="match status" value="1"/>
</dbReference>
<dbReference type="PROSITE" id="PS50234">
    <property type="entry name" value="VWFA"/>
    <property type="match status" value="1"/>
</dbReference>
<dbReference type="Pfam" id="PF00084">
    <property type="entry name" value="Sushi"/>
    <property type="match status" value="1"/>
</dbReference>
<feature type="domain" description="VWFD" evidence="10">
    <location>
        <begin position="760"/>
        <end position="942"/>
    </location>
</feature>
<feature type="chain" id="PRO_5045234229" evidence="7">
    <location>
        <begin position="19"/>
        <end position="1029"/>
    </location>
</feature>
<evidence type="ECO:0000313" key="12">
    <source>
        <dbReference type="Proteomes" id="UP001642483"/>
    </source>
</evidence>
<dbReference type="PANTHER" id="PTHR14905">
    <property type="entry name" value="NG37"/>
    <property type="match status" value="1"/>
</dbReference>
<dbReference type="Pfam" id="PF00094">
    <property type="entry name" value="VWD"/>
    <property type="match status" value="1"/>
</dbReference>
<proteinExistence type="predicted"/>
<protein>
    <submittedName>
        <fullName evidence="11">Uncharacterized protein</fullName>
    </submittedName>
</protein>
<keyword evidence="3 7" id="KW-0732">Signal</keyword>
<dbReference type="CDD" id="cd00033">
    <property type="entry name" value="CCP"/>
    <property type="match status" value="1"/>
</dbReference>
<evidence type="ECO:0000259" key="8">
    <source>
        <dbReference type="PROSITE" id="PS50234"/>
    </source>
</evidence>
<dbReference type="InterPro" id="IPR000436">
    <property type="entry name" value="Sushi_SCR_CCP_dom"/>
</dbReference>
<evidence type="ECO:0000256" key="7">
    <source>
        <dbReference type="SAM" id="SignalP"/>
    </source>
</evidence>
<feature type="signal peptide" evidence="7">
    <location>
        <begin position="1"/>
        <end position="18"/>
    </location>
</feature>
<dbReference type="PANTHER" id="PTHR14905:SF7">
    <property type="entry name" value="VON WILLEBRAND FACTOR A DOMAIN-CONTAINING PROTEIN 7"/>
    <property type="match status" value="1"/>
</dbReference>
<reference evidence="11 12" key="1">
    <citation type="submission" date="2024-02" db="EMBL/GenBank/DDBJ databases">
        <authorList>
            <person name="Daric V."/>
            <person name="Darras S."/>
        </authorList>
    </citation>
    <scope>NUCLEOTIDE SEQUENCE [LARGE SCALE GENOMIC DNA]</scope>
</reference>
<dbReference type="InterPro" id="IPR035976">
    <property type="entry name" value="Sushi/SCR/CCP_sf"/>
</dbReference>
<comment type="caution">
    <text evidence="6">Lacks conserved residue(s) required for the propagation of feature annotation.</text>
</comment>
<evidence type="ECO:0000256" key="2">
    <source>
        <dbReference type="ARBA" id="ARBA00022525"/>
    </source>
</evidence>
<evidence type="ECO:0000256" key="3">
    <source>
        <dbReference type="ARBA" id="ARBA00022729"/>
    </source>
</evidence>
<dbReference type="SUPFAM" id="SSF53300">
    <property type="entry name" value="vWA-like"/>
    <property type="match status" value="1"/>
</dbReference>
<feature type="disulfide bond" evidence="6">
    <location>
        <begin position="727"/>
        <end position="754"/>
    </location>
</feature>
<evidence type="ECO:0000259" key="9">
    <source>
        <dbReference type="PROSITE" id="PS50923"/>
    </source>
</evidence>
<keyword evidence="4 6" id="KW-1015">Disulfide bond</keyword>
<accession>A0ABP0FZG1</accession>
<keyword evidence="12" id="KW-1185">Reference proteome</keyword>
<evidence type="ECO:0000313" key="11">
    <source>
        <dbReference type="EMBL" id="CAK8684033.1"/>
    </source>
</evidence>
<dbReference type="InterPro" id="IPR014853">
    <property type="entry name" value="VWF/SSPO/ZAN-like_Cys-rich_dom"/>
</dbReference>
<sequence>MLLQLFGFFILLFGGTFAQMTNSSYAQQSVSDCAGRPEGALTYRQALRTSLLRVMTEYFGENSVDASGISLIDATLEYSLPDLFEARYGEGASTAAFLAGFLDVLYSDNTATTSSSDHLTKVVGLVENGEFDAARLEANLLIHSILPGDVFPVEAGNLRPDQYEIFAATIYNAFNSIRQALNKENFEIYLNLKVGTTLSFAMDTTGSMAGEIEAAKERTINIIENTRGTNQQPLFYVLSPFNDPTYGPLTKTSDPAVMITALNALRASGGGDEPELALTGIEKAILNSTRRSVVFMITDATAKDFSLENRVIALAVIRKIRIVNLLTRNLPSANGFPLYERISTASGGLVTVTDKENIGSITELFRSLTEQGQIKIKIALKSSESTVPFNVDAKITSVTILLSGQEGNVAFDRITDQLGNRLTDIEEVVNVAGLIIIRMNTPSNGTYTLHLTAASGLDYSMEITGLSTFGAIPTIFENVDGTYVHRLQSRAGTRAHIVANLFGNYETEADILAGNEGEDAVVTEAVLIGEDGSEINRINMERCSGSDADEFRTTEEFTIPSQRFFITITGTDRNGLTFSRTDPCAVTPLVSNYQFGPVPDQIIDVGNSVTVTATLTNNETSTTIFTIDVSDPEGFVTSTSPTTVTVPPGASSAIAITITISSSSDDGILSVVTAIATSGTGSFVFTTFNVASRDTSLVICPRIVTAAGSRVTCSDSNNIGSVCTLECEPEYANTGPARRECRANGTWTGDELRCEFVGSQHCSISGDPHYSSFDGKYYDFQGTCIYTVVATTFNGSTTGLEPFTIRVENQHLGGNTRVSWFRRAYVNVYNRTFVFYRGREIRVDGLTVTPPFSIAARGLSIAFSGINIEMTTRFGLTIIYNGDFNFLVRLSGAYAGLVEGLCGNLNGNPNDDLALAMDPTISEDPNAFGNSYKVGGLAAGCMDGSSSDGEGDCLEREEYTKLCSVVEQDCFSECRDRLAAPRVLQNCVFDLCVTRGDKKALEQAISEYADSCQREGIAICNWRDVTGTR</sequence>
<dbReference type="Gene3D" id="3.40.50.410">
    <property type="entry name" value="von Willebrand factor, type A domain"/>
    <property type="match status" value="1"/>
</dbReference>
<dbReference type="InterPro" id="IPR056861">
    <property type="entry name" value="HMCN1-like_VWA"/>
</dbReference>
<dbReference type="InterPro" id="IPR001846">
    <property type="entry name" value="VWF_type-D"/>
</dbReference>
<dbReference type="Proteomes" id="UP001642483">
    <property type="component" value="Unassembled WGS sequence"/>
</dbReference>
<evidence type="ECO:0000259" key="10">
    <source>
        <dbReference type="PROSITE" id="PS51233"/>
    </source>
</evidence>
<dbReference type="PROSITE" id="PS51233">
    <property type="entry name" value="VWFD"/>
    <property type="match status" value="1"/>
</dbReference>
<dbReference type="EMBL" id="CAWYQH010000097">
    <property type="protein sequence ID" value="CAK8684033.1"/>
    <property type="molecule type" value="Genomic_DNA"/>
</dbReference>
<dbReference type="Pfam" id="PF08742">
    <property type="entry name" value="C8"/>
    <property type="match status" value="1"/>
</dbReference>
<comment type="caution">
    <text evidence="11">The sequence shown here is derived from an EMBL/GenBank/DDBJ whole genome shotgun (WGS) entry which is preliminary data.</text>
</comment>
<feature type="domain" description="Sushi" evidence="9">
    <location>
        <begin position="698"/>
        <end position="756"/>
    </location>
</feature>
<name>A0ABP0FZG1_CLALP</name>
<dbReference type="PROSITE" id="PS50923">
    <property type="entry name" value="SUSHI"/>
    <property type="match status" value="1"/>
</dbReference>
<keyword evidence="6" id="KW-0768">Sushi</keyword>
<keyword evidence="5" id="KW-0325">Glycoprotein</keyword>